<dbReference type="Gene3D" id="3.90.660.10">
    <property type="match status" value="1"/>
</dbReference>
<dbReference type="PANTHER" id="PTHR16128:SF5">
    <property type="entry name" value="FAD_NAD(P)-BINDING OXIDOREDUCTASE FAMILY PROTEIN"/>
    <property type="match status" value="1"/>
</dbReference>
<keyword evidence="2" id="KW-1185">Reference proteome</keyword>
<dbReference type="Gene3D" id="3.50.50.60">
    <property type="entry name" value="FAD/NAD(P)-binding domain"/>
    <property type="match status" value="1"/>
</dbReference>
<dbReference type="Pfam" id="PF13450">
    <property type="entry name" value="NAD_binding_8"/>
    <property type="match status" value="1"/>
</dbReference>
<sequence length="489" mass="50970">MVGAGVAGCALAAGLRRGGWAGSIVLWEAGRGPGGRAATRRSRHDPGWQIDHGAPLFNLLEGPEPELVAPLLAGGWIEPWREPAALLDGDGGLGPADGDPLLRGRLYRGRKGMDDLGRGLLALAAQAPAGYLDGRYGTLVRHLEARPGGGWRLADAAGTVQGEADWLVLTGTLLAHPRARQRFGWPQVPLQQASQGLGDAGLEAALASIASMEMEERTNLMLTIETAAAARWLALPFRLLGFDGPAQRRWGLRRLSIQPLADGRCAVVAHGVLAEPEDAAAITALERAVAAALAPWLGDGGTLAGVERRQLMRWGAAFPTTGGLPADAMVCSQSRVAFCGDFLTGPGFGRIEGALRSAQTLAGRLLALVLLLCLALGSPAAATAAGTSVPYRCDGDLLLATADNGAVDAPGIPNTVAGTVPGATVLLEWRGLRLQLPRTNNAGPPSYTDGIWWWSLEDPAQPRFLHRRDAIESFSCQAVPAAGPPAGGR</sequence>
<protein>
    <submittedName>
        <fullName evidence="1">NAD(P)-binding protein</fullName>
    </submittedName>
</protein>
<name>A0ABU5RWM3_9CYAN</name>
<evidence type="ECO:0000313" key="2">
    <source>
        <dbReference type="Proteomes" id="UP001304461"/>
    </source>
</evidence>
<dbReference type="SUPFAM" id="SSF51905">
    <property type="entry name" value="FAD/NAD(P)-binding domain"/>
    <property type="match status" value="1"/>
</dbReference>
<comment type="caution">
    <text evidence="1">The sequence shown here is derived from an EMBL/GenBank/DDBJ whole genome shotgun (WGS) entry which is preliminary data.</text>
</comment>
<gene>
    <name evidence="1" type="ORF">VB738_13070</name>
</gene>
<organism evidence="1 2">
    <name type="scientific">Cyanobium gracile UHCC 0139</name>
    <dbReference type="NCBI Taxonomy" id="3110308"/>
    <lineage>
        <taxon>Bacteria</taxon>
        <taxon>Bacillati</taxon>
        <taxon>Cyanobacteriota</taxon>
        <taxon>Cyanophyceae</taxon>
        <taxon>Synechococcales</taxon>
        <taxon>Prochlorococcaceae</taxon>
        <taxon>Cyanobium</taxon>
    </lineage>
</organism>
<dbReference type="EMBL" id="JAYGHX010000008">
    <property type="protein sequence ID" value="MEA5392190.1"/>
    <property type="molecule type" value="Genomic_DNA"/>
</dbReference>
<dbReference type="PANTHER" id="PTHR16128">
    <property type="entry name" value="FAD/NAD(P)-BINDING OXIDOREDUCTASE FAMILY PROTEIN"/>
    <property type="match status" value="1"/>
</dbReference>
<accession>A0ABU5RWM3</accession>
<dbReference type="InterPro" id="IPR036188">
    <property type="entry name" value="FAD/NAD-bd_sf"/>
</dbReference>
<reference evidence="1 2" key="1">
    <citation type="submission" date="2023-12" db="EMBL/GenBank/DDBJ databases">
        <title>Baltic Sea Cyanobacteria.</title>
        <authorList>
            <person name="Delbaje E."/>
            <person name="Fewer D.P."/>
            <person name="Shishido T.K."/>
        </authorList>
    </citation>
    <scope>NUCLEOTIDE SEQUENCE [LARGE SCALE GENOMIC DNA]</scope>
    <source>
        <strain evidence="1 2">UHCC 0139</strain>
    </source>
</reference>
<dbReference type="RefSeq" id="WP_323306153.1">
    <property type="nucleotide sequence ID" value="NZ_JAYGHX010000008.1"/>
</dbReference>
<dbReference type="Proteomes" id="UP001304461">
    <property type="component" value="Unassembled WGS sequence"/>
</dbReference>
<evidence type="ECO:0000313" key="1">
    <source>
        <dbReference type="EMBL" id="MEA5392190.1"/>
    </source>
</evidence>
<proteinExistence type="predicted"/>